<reference evidence="2 3" key="1">
    <citation type="submission" date="2016-06" db="EMBL/GenBank/DDBJ databases">
        <authorList>
            <consortium name="Pathogen Informatics"/>
        </authorList>
    </citation>
    <scope>NUCLEOTIDE SEQUENCE [LARGE SCALE GENOMIC DNA]</scope>
</reference>
<dbReference type="OMA" id="YGFPFFW"/>
<dbReference type="EMBL" id="LT594630">
    <property type="protein sequence ID" value="SCN12743.1"/>
    <property type="molecule type" value="Genomic_DNA"/>
</dbReference>
<dbReference type="RefSeq" id="XP_028861640.1">
    <property type="nucleotide sequence ID" value="XM_029005007.1"/>
</dbReference>
<dbReference type="GeneID" id="39868844"/>
<dbReference type="KEGG" id="pmal:PMUG01_09031600"/>
<evidence type="ECO:0000313" key="3">
    <source>
        <dbReference type="Proteomes" id="UP000219813"/>
    </source>
</evidence>
<protein>
    <submittedName>
        <fullName evidence="2">Uncharacterized protein</fullName>
    </submittedName>
</protein>
<proteinExistence type="predicted"/>
<dbReference type="Proteomes" id="UP000219813">
    <property type="component" value="Chromosome 9"/>
</dbReference>
<evidence type="ECO:0000313" key="2">
    <source>
        <dbReference type="EMBL" id="SCN12743.1"/>
    </source>
</evidence>
<evidence type="ECO:0000256" key="1">
    <source>
        <dbReference type="SAM" id="MobiDB-lite"/>
    </source>
</evidence>
<gene>
    <name evidence="2" type="primary">PmUG01_09031600</name>
    <name evidence="2" type="ORF">PMUG01_09031600</name>
</gene>
<keyword evidence="3" id="KW-1185">Reference proteome</keyword>
<feature type="compositionally biased region" description="Low complexity" evidence="1">
    <location>
        <begin position="628"/>
        <end position="640"/>
    </location>
</feature>
<accession>A0A1D3PBQ9</accession>
<dbReference type="AlphaFoldDB" id="A0A1D3PBQ9"/>
<dbReference type="OrthoDB" id="370254at2759"/>
<sequence>MENIKNLKKSLENKYVKYFEKKSNEKASANEDQINENINNVHTLNIKKEKGIDTSNEIIQDENEKKGNSNNLYNMKNASVKDRGNIIEKETNILNYSSSVLDEINNRDNTDDTNGINKRLIKREDETNGNLIGNNNKRIFDNEIKEGSSKRLKVEDCTTKDCELSLYNVLNNLLFYNNKNDIELFMKKIKNNFLFYWKECECQLKELQKCYVQSEKLIKEIVCENKNAIISNRNSSVCTDMQRESNEILKIDKKRKILNNIMNIKLTYRIVEMYLFTMRQFCLLLKENNNFISLILDEENIEKKNYERINGNLLTFQAKNYEDIKKYTLKKKKTKLYMDDFLKIVNKNNTCSKDEVSHFYTLKCLEEEISERTNAKADLLYLMIKKKECAEEFAKQDQRKVTSYNKLALFTNSIKSIIDKYNSLDVEHSKYLSTFYYKMVHVQDDLNINNISVLNNKKPFNFLFNFKEQSNNNDVFTYMKYNVVTKTRNKVKNTAPSKSKEEDVHEEYISINVYTKDNFDISILPDIKYLKYLNVQIDVSYLFSTDCLVAKTDLIEFIGLNDGRKFLSDIYSNQDHFVLFSEDINHFHNFKYGFPFFWLNALAEKPYELEALGETVQSNQLNKKEDNNSSGNSNSSNKGNTTDQSQKEKLHRNQLLEIYNWHLNRTLDVSIFFSKIFTRVLFRIWDIWQIHHYKYYPNVFPPFSHEKHLEALKKIQSVSLQQISYFDIIMEEAYLKEEQENNDECSKDNIYACCFIQLYDSCMVKAYISIPFNGKEPCFSVFLTKKKYSRRLKKLQDYLNTTVINKHSKVEDTQRQIILTLQIAKLREGAHKYYKSFSKNSTLIFDEEIS</sequence>
<organism evidence="2 3">
    <name type="scientific">Plasmodium malariae</name>
    <dbReference type="NCBI Taxonomy" id="5858"/>
    <lineage>
        <taxon>Eukaryota</taxon>
        <taxon>Sar</taxon>
        <taxon>Alveolata</taxon>
        <taxon>Apicomplexa</taxon>
        <taxon>Aconoidasida</taxon>
        <taxon>Haemosporida</taxon>
        <taxon>Plasmodiidae</taxon>
        <taxon>Plasmodium</taxon>
        <taxon>Plasmodium (Plasmodium)</taxon>
    </lineage>
</organism>
<dbReference type="VEuPathDB" id="PlasmoDB:PmUG01_09031600"/>
<name>A0A1D3PBQ9_PLAMA</name>
<feature type="region of interest" description="Disordered" evidence="1">
    <location>
        <begin position="618"/>
        <end position="647"/>
    </location>
</feature>